<proteinExistence type="predicted"/>
<comment type="caution">
    <text evidence="1">The sequence shown here is derived from an EMBL/GenBank/DDBJ whole genome shotgun (WGS) entry which is preliminary data.</text>
</comment>
<dbReference type="AlphaFoldDB" id="X1IG20"/>
<dbReference type="EMBL" id="BARU01039397">
    <property type="protein sequence ID" value="GAH80657.1"/>
    <property type="molecule type" value="Genomic_DNA"/>
</dbReference>
<gene>
    <name evidence="1" type="ORF">S03H2_61069</name>
</gene>
<accession>X1IG20</accession>
<reference evidence="1" key="1">
    <citation type="journal article" date="2014" name="Front. Microbiol.">
        <title>High frequency of phylogenetically diverse reductive dehalogenase-homologous genes in deep subseafloor sedimentary metagenomes.</title>
        <authorList>
            <person name="Kawai M."/>
            <person name="Futagami T."/>
            <person name="Toyoda A."/>
            <person name="Takaki Y."/>
            <person name="Nishi S."/>
            <person name="Hori S."/>
            <person name="Arai W."/>
            <person name="Tsubouchi T."/>
            <person name="Morono Y."/>
            <person name="Uchiyama I."/>
            <person name="Ito T."/>
            <person name="Fujiyama A."/>
            <person name="Inagaki F."/>
            <person name="Takami H."/>
        </authorList>
    </citation>
    <scope>NUCLEOTIDE SEQUENCE</scope>
    <source>
        <strain evidence="1">Expedition CK06-06</strain>
    </source>
</reference>
<organism evidence="1">
    <name type="scientific">marine sediment metagenome</name>
    <dbReference type="NCBI Taxonomy" id="412755"/>
    <lineage>
        <taxon>unclassified sequences</taxon>
        <taxon>metagenomes</taxon>
        <taxon>ecological metagenomes</taxon>
    </lineage>
</organism>
<protein>
    <submittedName>
        <fullName evidence="1">Uncharacterized protein</fullName>
    </submittedName>
</protein>
<sequence>MAKERLSKLQKWILLRCYKSTLDEYEIWRYSILQFFDWRGKNKAEVSITNSLKNLFKKGYIDLAVGYLGGLYSLEESEEAMRDAKKL</sequence>
<name>X1IG20_9ZZZZ</name>
<evidence type="ECO:0000313" key="1">
    <source>
        <dbReference type="EMBL" id="GAH80657.1"/>
    </source>
</evidence>